<evidence type="ECO:0000313" key="3">
    <source>
        <dbReference type="Proteomes" id="UP000318313"/>
    </source>
</evidence>
<evidence type="ECO:0000313" key="2">
    <source>
        <dbReference type="EMBL" id="QDV49582.1"/>
    </source>
</evidence>
<reference evidence="2 3" key="1">
    <citation type="submission" date="2019-03" db="EMBL/GenBank/DDBJ databases">
        <title>Deep-cultivation of Planctomycetes and their phenomic and genomic characterization uncovers novel biology.</title>
        <authorList>
            <person name="Wiegand S."/>
            <person name="Jogler M."/>
            <person name="Boedeker C."/>
            <person name="Pinto D."/>
            <person name="Vollmers J."/>
            <person name="Rivas-Marin E."/>
            <person name="Kohn T."/>
            <person name="Peeters S.H."/>
            <person name="Heuer A."/>
            <person name="Rast P."/>
            <person name="Oberbeckmann S."/>
            <person name="Bunk B."/>
            <person name="Jeske O."/>
            <person name="Meyerdierks A."/>
            <person name="Storesund J.E."/>
            <person name="Kallscheuer N."/>
            <person name="Luecker S."/>
            <person name="Lage O.M."/>
            <person name="Pohl T."/>
            <person name="Merkel B.J."/>
            <person name="Hornburger P."/>
            <person name="Mueller R.-W."/>
            <person name="Bruemmer F."/>
            <person name="Labrenz M."/>
            <person name="Spormann A.M."/>
            <person name="Op den Camp H."/>
            <person name="Overmann J."/>
            <person name="Amann R."/>
            <person name="Jetten M.S.M."/>
            <person name="Mascher T."/>
            <person name="Medema M.H."/>
            <person name="Devos D.P."/>
            <person name="Kaster A.-K."/>
            <person name="Ovreas L."/>
            <person name="Rohde M."/>
            <person name="Galperin M.Y."/>
            <person name="Jogler C."/>
        </authorList>
    </citation>
    <scope>NUCLEOTIDE SEQUENCE [LARGE SCALE GENOMIC DNA]</scope>
    <source>
        <strain evidence="2 3">Enr17</strain>
    </source>
</reference>
<dbReference type="InterPro" id="IPR014729">
    <property type="entry name" value="Rossmann-like_a/b/a_fold"/>
</dbReference>
<dbReference type="OrthoDB" id="9772604at2"/>
<sequence length="288" mass="33460">MKHVVGFSGGVDSQACLWWVRQKFGDENVIAVNSDVGGHEHWMTTEFISEFSKTVFPIVQVTPLIRDLENRGTKPGITRDRRQEFNEDDVMTFDRLAYIKQRFPSRKAQFCTEHLKLIPQKRWMRENLVDKGIEFERYVGLRCDESDARKKTPDRKWDEYFDCWVNYPIRCWTKQECFSVLKKSGEKVNPLYSMGFNRVGCAPCINSNKADIREWAARFPEMIDKVRQYEENVGRTFFAPCVPGMEINWIDDVVKWSKTAYGGKQPMLPLVEVEAAAGMCSSSYGLCE</sequence>
<dbReference type="PANTHER" id="PTHR43196:SF2">
    <property type="entry name" value="PHOSPHOADENOSINE PHOSPHOSULFATE REDUCTASE"/>
    <property type="match status" value="1"/>
</dbReference>
<dbReference type="PANTHER" id="PTHR43196">
    <property type="entry name" value="SULFATE ADENYLYLTRANSFERASE SUBUNIT 2"/>
    <property type="match status" value="1"/>
</dbReference>
<evidence type="ECO:0000259" key="1">
    <source>
        <dbReference type="Pfam" id="PF01507"/>
    </source>
</evidence>
<proteinExistence type="predicted"/>
<dbReference type="Pfam" id="PF01507">
    <property type="entry name" value="PAPS_reduct"/>
    <property type="match status" value="1"/>
</dbReference>
<dbReference type="RefSeq" id="WP_145307452.1">
    <property type="nucleotide sequence ID" value="NZ_CP037452.1"/>
</dbReference>
<dbReference type="Gene3D" id="3.40.50.620">
    <property type="entry name" value="HUPs"/>
    <property type="match status" value="1"/>
</dbReference>
<dbReference type="SUPFAM" id="SSF52402">
    <property type="entry name" value="Adenine nucleotide alpha hydrolases-like"/>
    <property type="match status" value="1"/>
</dbReference>
<dbReference type="EMBL" id="CP037452">
    <property type="protein sequence ID" value="QDV49582.1"/>
    <property type="molecule type" value="Genomic_DNA"/>
</dbReference>
<dbReference type="AlphaFoldDB" id="A0A518I9B1"/>
<accession>A0A518I9B1</accession>
<dbReference type="Proteomes" id="UP000318313">
    <property type="component" value="Chromosome"/>
</dbReference>
<dbReference type="InterPro" id="IPR002500">
    <property type="entry name" value="PAPS_reduct_dom"/>
</dbReference>
<dbReference type="KEGG" id="gfm:Enr17x_16020"/>
<keyword evidence="3" id="KW-1185">Reference proteome</keyword>
<gene>
    <name evidence="2" type="ORF">Enr17x_16020</name>
</gene>
<protein>
    <recommendedName>
        <fullName evidence="1">Phosphoadenosine phosphosulphate reductase domain-containing protein</fullName>
    </recommendedName>
</protein>
<organism evidence="2 3">
    <name type="scientific">Gimesia fumaroli</name>
    <dbReference type="NCBI Taxonomy" id="2527976"/>
    <lineage>
        <taxon>Bacteria</taxon>
        <taxon>Pseudomonadati</taxon>
        <taxon>Planctomycetota</taxon>
        <taxon>Planctomycetia</taxon>
        <taxon>Planctomycetales</taxon>
        <taxon>Planctomycetaceae</taxon>
        <taxon>Gimesia</taxon>
    </lineage>
</organism>
<feature type="domain" description="Phosphoadenosine phosphosulphate reductase" evidence="1">
    <location>
        <begin position="3"/>
        <end position="205"/>
    </location>
</feature>
<dbReference type="InterPro" id="IPR050128">
    <property type="entry name" value="Sulfate_adenylyltrnsfr_sub2"/>
</dbReference>
<dbReference type="GO" id="GO:0003824">
    <property type="term" value="F:catalytic activity"/>
    <property type="evidence" value="ECO:0007669"/>
    <property type="project" value="InterPro"/>
</dbReference>
<name>A0A518I9B1_9PLAN</name>